<dbReference type="AlphaFoldDB" id="Q8XLE4"/>
<dbReference type="RefSeq" id="WP_011010236.1">
    <property type="nucleotide sequence ID" value="NC_003366.1"/>
</dbReference>
<gene>
    <name evidence="1" type="ordered locus">CPE1098</name>
</gene>
<reference evidence="1 2" key="1">
    <citation type="journal article" date="2002" name="Proc. Natl. Acad. Sci. U.S.A.">
        <title>Complete genome sequence of Clostridium perfringens, an anaerobic flesh-eater.</title>
        <authorList>
            <person name="Shimizu T."/>
            <person name="Ohtani K."/>
            <person name="Hirakawa H."/>
            <person name="Ohshima K."/>
            <person name="Yamashita A."/>
            <person name="Shiba T."/>
            <person name="Ogasawara N."/>
            <person name="Hattori M."/>
            <person name="Kuhara S."/>
            <person name="Hayashi H."/>
        </authorList>
    </citation>
    <scope>NUCLEOTIDE SEQUENCE [LARGE SCALE GENOMIC DNA]</scope>
    <source>
        <strain evidence="2">13 / Type A</strain>
    </source>
</reference>
<dbReference type="EMBL" id="BA000016">
    <property type="protein sequence ID" value="BAB80804.1"/>
    <property type="molecule type" value="Genomic_DNA"/>
</dbReference>
<dbReference type="HOGENOM" id="CLU_1701202_0_0_9"/>
<name>Q8XLE4_CLOPE</name>
<protein>
    <submittedName>
        <fullName evidence="1">Uncharacterized protein</fullName>
    </submittedName>
</protein>
<accession>Q8XLE4</accession>
<dbReference type="KEGG" id="cpe:CPE1098"/>
<evidence type="ECO:0000313" key="2">
    <source>
        <dbReference type="Proteomes" id="UP000000818"/>
    </source>
</evidence>
<dbReference type="Proteomes" id="UP000000818">
    <property type="component" value="Chromosome"/>
</dbReference>
<dbReference type="STRING" id="195102.gene:10490361"/>
<organism evidence="1 2">
    <name type="scientific">Clostridium perfringens (strain 13 / Type A)</name>
    <dbReference type="NCBI Taxonomy" id="195102"/>
    <lineage>
        <taxon>Bacteria</taxon>
        <taxon>Bacillati</taxon>
        <taxon>Bacillota</taxon>
        <taxon>Clostridia</taxon>
        <taxon>Eubacteriales</taxon>
        <taxon>Clostridiaceae</taxon>
        <taxon>Clostridium</taxon>
    </lineage>
</organism>
<evidence type="ECO:0000313" key="1">
    <source>
        <dbReference type="EMBL" id="BAB80804.1"/>
    </source>
</evidence>
<sequence>MNIKVGDRLITTRNFLKHGEVGIVTDIYKDEHKQTRVIVKIGLMNLTLYDYELDYYFVKTNNQIVFMNVSTVKDFLESNKVSSLAKISENGATVISTIINPKELLDTLLQDKDIEERSICWTELTTLKHGINMHLKILKDLEKSYNTEYVMHIN</sequence>
<proteinExistence type="predicted"/>